<reference evidence="14" key="1">
    <citation type="submission" date="2021-01" db="EMBL/GenBank/DDBJ databases">
        <title>A chromosome-scale assembly of European eel, Anguilla anguilla.</title>
        <authorList>
            <person name="Henkel C."/>
            <person name="Jong-Raadsen S.A."/>
            <person name="Dufour S."/>
            <person name="Weltzien F.-A."/>
            <person name="Palstra A.P."/>
            <person name="Pelster B."/>
            <person name="Spaink H.P."/>
            <person name="Van Den Thillart G.E."/>
            <person name="Jansen H."/>
            <person name="Zahm M."/>
            <person name="Klopp C."/>
            <person name="Cedric C."/>
            <person name="Louis A."/>
            <person name="Berthelot C."/>
            <person name="Parey E."/>
            <person name="Roest Crollius H."/>
            <person name="Montfort J."/>
            <person name="Robinson-Rechavi M."/>
            <person name="Bucao C."/>
            <person name="Bouchez O."/>
            <person name="Gislard M."/>
            <person name="Lluch J."/>
            <person name="Milhes M."/>
            <person name="Lampietro C."/>
            <person name="Lopez Roques C."/>
            <person name="Donnadieu C."/>
            <person name="Braasch I."/>
            <person name="Desvignes T."/>
            <person name="Postlethwait J."/>
            <person name="Bobe J."/>
            <person name="Guiguen Y."/>
            <person name="Dirks R."/>
        </authorList>
    </citation>
    <scope>NUCLEOTIDE SEQUENCE</scope>
    <source>
        <strain evidence="14">Tag_6206</strain>
        <tissue evidence="14">Liver</tissue>
    </source>
</reference>
<dbReference type="SUPFAM" id="SSF52242">
    <property type="entry name" value="Cobalamin (vitamin B12)-binding domain"/>
    <property type="match status" value="1"/>
</dbReference>
<dbReference type="GO" id="GO:0019678">
    <property type="term" value="P:propionate metabolic process, methylmalonyl pathway"/>
    <property type="evidence" value="ECO:0007669"/>
    <property type="project" value="TreeGrafter"/>
</dbReference>
<dbReference type="GO" id="GO:0006790">
    <property type="term" value="P:sulfur compound metabolic process"/>
    <property type="evidence" value="ECO:0007669"/>
    <property type="project" value="UniProtKB-ARBA"/>
</dbReference>
<comment type="catalytic activity">
    <reaction evidence="9">
        <text>(R)-methylmalonyl-CoA = succinyl-CoA</text>
        <dbReference type="Rhea" id="RHEA:22888"/>
        <dbReference type="ChEBI" id="CHEBI:57292"/>
        <dbReference type="ChEBI" id="CHEBI:57326"/>
        <dbReference type="EC" id="5.4.99.2"/>
    </reaction>
    <physiologicalReaction direction="left-to-right" evidence="9">
        <dbReference type="Rhea" id="RHEA:22889"/>
    </physiologicalReaction>
</comment>
<dbReference type="InterPro" id="IPR036724">
    <property type="entry name" value="Cobalamin-bd_sf"/>
</dbReference>
<dbReference type="GO" id="GO:0046872">
    <property type="term" value="F:metal ion binding"/>
    <property type="evidence" value="ECO:0007669"/>
    <property type="project" value="UniProtKB-KW"/>
</dbReference>
<evidence type="ECO:0000256" key="2">
    <source>
        <dbReference type="ARBA" id="ARBA00008465"/>
    </source>
</evidence>
<keyword evidence="6" id="KW-0479">Metal-binding</keyword>
<dbReference type="NCBIfam" id="TIGR00641">
    <property type="entry name" value="acid_CoA_mut_N"/>
    <property type="match status" value="1"/>
</dbReference>
<evidence type="ECO:0000256" key="7">
    <source>
        <dbReference type="ARBA" id="ARBA00023235"/>
    </source>
</evidence>
<evidence type="ECO:0000256" key="4">
    <source>
        <dbReference type="ARBA" id="ARBA00014305"/>
    </source>
</evidence>
<evidence type="ECO:0000256" key="1">
    <source>
        <dbReference type="ARBA" id="ARBA00001922"/>
    </source>
</evidence>
<dbReference type="InterPro" id="IPR016176">
    <property type="entry name" value="Cbl-dep_enz_cat"/>
</dbReference>
<dbReference type="GO" id="GO:0004494">
    <property type="term" value="F:methylmalonyl-CoA mutase activity"/>
    <property type="evidence" value="ECO:0007669"/>
    <property type="project" value="UniProtKB-EC"/>
</dbReference>
<evidence type="ECO:0000256" key="10">
    <source>
        <dbReference type="ARBA" id="ARBA00023743"/>
    </source>
</evidence>
<comment type="function">
    <text evidence="10">Catalyzes the reversible isomerization of methylmalonyl-CoA (MMCoA) (generated from branched-chain amino acid metabolism and degradation of dietary odd chain fatty acids and cholesterol) to succinyl-CoA (3-carboxypropionyl-CoA), a key intermediate of the tricarboxylic acid cycle.</text>
</comment>
<keyword evidence="15" id="KW-1185">Reference proteome</keyword>
<comment type="cofactor">
    <cofactor evidence="1">
        <name>adenosylcob(III)alamin</name>
        <dbReference type="ChEBI" id="CHEBI:18408"/>
    </cofactor>
</comment>
<organism evidence="14 15">
    <name type="scientific">Anguilla anguilla</name>
    <name type="common">European freshwater eel</name>
    <name type="synonym">Muraena anguilla</name>
    <dbReference type="NCBI Taxonomy" id="7936"/>
    <lineage>
        <taxon>Eukaryota</taxon>
        <taxon>Metazoa</taxon>
        <taxon>Chordata</taxon>
        <taxon>Craniata</taxon>
        <taxon>Vertebrata</taxon>
        <taxon>Euteleostomi</taxon>
        <taxon>Actinopterygii</taxon>
        <taxon>Neopterygii</taxon>
        <taxon>Teleostei</taxon>
        <taxon>Anguilliformes</taxon>
        <taxon>Anguillidae</taxon>
        <taxon>Anguilla</taxon>
    </lineage>
</organism>
<comment type="subunit">
    <text evidence="12">Homodimer. Interacts (the apoenzyme form) with MMAA; the interaction is GTP dependent.</text>
</comment>
<dbReference type="Gene3D" id="3.40.50.280">
    <property type="entry name" value="Cobalamin-binding domain"/>
    <property type="match status" value="1"/>
</dbReference>
<dbReference type="Gene3D" id="3.20.20.240">
    <property type="entry name" value="Methylmalonyl-CoA mutase"/>
    <property type="match status" value="1"/>
</dbReference>
<protein>
    <recommendedName>
        <fullName evidence="4">Methylmalonyl-CoA mutase, mitochondrial</fullName>
        <ecNumber evidence="3">5.4.99.2</ecNumber>
    </recommendedName>
    <alternativeName>
        <fullName evidence="11">Methylmalonyl-CoA isomerase</fullName>
    </alternativeName>
</protein>
<dbReference type="Proteomes" id="UP001044222">
    <property type="component" value="Unassembled WGS sequence"/>
</dbReference>
<dbReference type="AlphaFoldDB" id="A0A9D3MCB5"/>
<comment type="caution">
    <text evidence="14">The sequence shown here is derived from an EMBL/GenBank/DDBJ whole genome shotgun (WGS) entry which is preliminary data.</text>
</comment>
<name>A0A9D3MCB5_ANGAN</name>
<sequence length="497" mass="54772">MPKFNSISISGYHLQEAGADAILELAYTIANGLEYCRTGLKAGLSIDEFAPRLSFFWGIGMNFYMEIAKLRAARKLWASLIKEKFQPKNSKSLLLRTHCQTSGWSLTEQDPYNNVIRTVIEAMAAVFGGTQSLHTNSFDEALGLPTIKSARIARNTQIIIQEESGIPKVADPWGGSHMMESLTTDVHNAALEFISEIEAMGGMARAVAEGIPKLRSRRPPRRRPPTGPHRLHLLYSGSEVIVGVNKYRLEKEESVDVLAIDNTAVRNKQIEKLKRVRETRDSEAAKKCLSAIEECARTRHGNLLALAVEAARARCSVGEITDAMKAVFGEHKASTRMVSGAYRSEFGEHQEITSALNRVVEFKKQEGRNPRLLVAKMGQDGHDRGAKVIATGFADLGFDTPLEVAQQAVDADVHCVGISTLAAGHKTLVPELIKELRNLNRPDILVICGGVIPPQDYEFLYEEGVCCIFGPGTRIPQAAVEVIDNIERSLEKNQQTI</sequence>
<dbReference type="EC" id="5.4.99.2" evidence="3"/>
<evidence type="ECO:0000256" key="12">
    <source>
        <dbReference type="ARBA" id="ARBA00046548"/>
    </source>
</evidence>
<gene>
    <name evidence="14" type="ORF">ANANG_G00114270</name>
</gene>
<dbReference type="PANTHER" id="PTHR48101:SF4">
    <property type="entry name" value="METHYLMALONYL-COA MUTASE, MITOCHONDRIAL"/>
    <property type="match status" value="1"/>
</dbReference>
<evidence type="ECO:0000256" key="6">
    <source>
        <dbReference type="ARBA" id="ARBA00022723"/>
    </source>
</evidence>
<dbReference type="PROSITE" id="PS00544">
    <property type="entry name" value="METMALONYL_COA_MUTASE"/>
    <property type="match status" value="1"/>
</dbReference>
<dbReference type="GO" id="GO:0031419">
    <property type="term" value="F:cobalamin binding"/>
    <property type="evidence" value="ECO:0007669"/>
    <property type="project" value="UniProtKB-KW"/>
</dbReference>
<dbReference type="InterPro" id="IPR058549">
    <property type="entry name" value="MeMalonylCoA_mutase_a/b_site"/>
</dbReference>
<dbReference type="Pfam" id="PF01642">
    <property type="entry name" value="MM_CoA_mutase"/>
    <property type="match status" value="1"/>
</dbReference>
<dbReference type="Pfam" id="PF02310">
    <property type="entry name" value="B12-binding"/>
    <property type="match status" value="1"/>
</dbReference>
<dbReference type="InterPro" id="IPR006099">
    <property type="entry name" value="MeMalonylCoA_mutase_a/b_cat"/>
</dbReference>
<evidence type="ECO:0000256" key="3">
    <source>
        <dbReference type="ARBA" id="ARBA00012398"/>
    </source>
</evidence>
<keyword evidence="7" id="KW-0413">Isomerase</keyword>
<evidence type="ECO:0000256" key="11">
    <source>
        <dbReference type="ARBA" id="ARBA00033108"/>
    </source>
</evidence>
<evidence type="ECO:0000256" key="9">
    <source>
        <dbReference type="ARBA" id="ARBA00023703"/>
    </source>
</evidence>
<dbReference type="GO" id="GO:0005739">
    <property type="term" value="C:mitochondrion"/>
    <property type="evidence" value="ECO:0007669"/>
    <property type="project" value="TreeGrafter"/>
</dbReference>
<dbReference type="NCBIfam" id="TIGR00640">
    <property type="entry name" value="acid_CoA_mut_C"/>
    <property type="match status" value="1"/>
</dbReference>
<keyword evidence="8" id="KW-0170">Cobalt</keyword>
<dbReference type="PANTHER" id="PTHR48101">
    <property type="entry name" value="METHYLMALONYL-COA MUTASE, MITOCHONDRIAL-RELATED"/>
    <property type="match status" value="1"/>
</dbReference>
<dbReference type="InterPro" id="IPR006158">
    <property type="entry name" value="Cobalamin-bd"/>
</dbReference>
<comment type="similarity">
    <text evidence="2">Belongs to the methylmalonyl-CoA mutase family.</text>
</comment>
<dbReference type="InterPro" id="IPR006098">
    <property type="entry name" value="MMCoA_mutase_a_cat"/>
</dbReference>
<proteinExistence type="inferred from homology"/>
<evidence type="ECO:0000259" key="13">
    <source>
        <dbReference type="PROSITE" id="PS51332"/>
    </source>
</evidence>
<evidence type="ECO:0000313" key="15">
    <source>
        <dbReference type="Proteomes" id="UP001044222"/>
    </source>
</evidence>
<evidence type="ECO:0000313" key="14">
    <source>
        <dbReference type="EMBL" id="KAG5846376.1"/>
    </source>
</evidence>
<dbReference type="SUPFAM" id="SSF51703">
    <property type="entry name" value="Cobalamin (vitamin B12)-dependent enzymes"/>
    <property type="match status" value="1"/>
</dbReference>
<feature type="domain" description="B12-binding" evidence="13">
    <location>
        <begin position="357"/>
        <end position="493"/>
    </location>
</feature>
<accession>A0A9D3MCB5</accession>
<dbReference type="EMBL" id="JAFIRN010000006">
    <property type="protein sequence ID" value="KAG5846376.1"/>
    <property type="molecule type" value="Genomic_DNA"/>
</dbReference>
<dbReference type="InterPro" id="IPR006159">
    <property type="entry name" value="Acid_CoA_mut_C"/>
</dbReference>
<keyword evidence="5" id="KW-0846">Cobalamin</keyword>
<evidence type="ECO:0000256" key="8">
    <source>
        <dbReference type="ARBA" id="ARBA00023285"/>
    </source>
</evidence>
<dbReference type="CDD" id="cd02071">
    <property type="entry name" value="MM_CoA_mut_B12_BD"/>
    <property type="match status" value="1"/>
</dbReference>
<evidence type="ECO:0000256" key="5">
    <source>
        <dbReference type="ARBA" id="ARBA00022628"/>
    </source>
</evidence>
<dbReference type="PROSITE" id="PS51332">
    <property type="entry name" value="B12_BINDING"/>
    <property type="match status" value="1"/>
</dbReference>